<sequence>MYDPNIDSSALAERIVNLEVIVEFPDVHENFTAPFLASRRLMTLRHFRKSYQVDWNIIDGNAYYEPNRPAVYVYGNLLGPPAFIPDAPAAVNYGGIGQAESESRARTLDVFIDSEGFVDYAGLQVAYEAFKKLPENERTATVPELGLTADQIFFVSYCLKWCSTTPGTKRSPGSWYWHTRSRCLVPLRNMPEFAEAYNCQRGDRMNPESRCSFWWIRGALWYLMNSKIRALTLVIGYPDAVSSLTMLENFFLEFPDVHENFTAPFLASRRLMTLRHFRKSYQVDWDIIKGNAYYEPNRPAVYVYGNMLQPPAFIPDSPAAVNYGGLGQAESESRARTLDEFIDSEGFVDYAGLQVAYEAFKKLPENERTATVPELGLTADQIFFVSYCLKWCSTAPGTKRSPRSWYWHSRSRCLVPLRNMPEFAEAYNCQRGDRMNPESRCSFW</sequence>
<dbReference type="Gene3D" id="3.40.390.10">
    <property type="entry name" value="Collagenase (Catalytic Domain)"/>
    <property type="match status" value="4"/>
</dbReference>
<feature type="domain" description="Peptidase M13 C-terminal" evidence="1">
    <location>
        <begin position="112"/>
        <end position="212"/>
    </location>
</feature>
<dbReference type="Pfam" id="PF01431">
    <property type="entry name" value="Peptidase_M13"/>
    <property type="match status" value="2"/>
</dbReference>
<dbReference type="PROSITE" id="PS51885">
    <property type="entry name" value="NEPRILYSIN"/>
    <property type="match status" value="1"/>
</dbReference>
<feature type="domain" description="Peptidase M13 C-terminal" evidence="1">
    <location>
        <begin position="339"/>
        <end position="442"/>
    </location>
</feature>
<accession>A0AAQ4ELH3</accession>
<dbReference type="InterPro" id="IPR024079">
    <property type="entry name" value="MetalloPept_cat_dom_sf"/>
</dbReference>
<dbReference type="GO" id="GO:0004222">
    <property type="term" value="F:metalloendopeptidase activity"/>
    <property type="evidence" value="ECO:0007669"/>
    <property type="project" value="InterPro"/>
</dbReference>
<dbReference type="InterPro" id="IPR042089">
    <property type="entry name" value="Peptidase_M13_dom_2"/>
</dbReference>
<proteinExistence type="predicted"/>
<dbReference type="EMBL" id="JARKHS020014137">
    <property type="protein sequence ID" value="KAK8775438.1"/>
    <property type="molecule type" value="Genomic_DNA"/>
</dbReference>
<evidence type="ECO:0000313" key="2">
    <source>
        <dbReference type="EMBL" id="KAK8775438.1"/>
    </source>
</evidence>
<name>A0AAQ4ELH3_AMBAM</name>
<dbReference type="InterPro" id="IPR000718">
    <property type="entry name" value="Peptidase_M13"/>
</dbReference>
<keyword evidence="3" id="KW-1185">Reference proteome</keyword>
<dbReference type="GO" id="GO:0016485">
    <property type="term" value="P:protein processing"/>
    <property type="evidence" value="ECO:0007669"/>
    <property type="project" value="TreeGrafter"/>
</dbReference>
<organism evidence="2 3">
    <name type="scientific">Amblyomma americanum</name>
    <name type="common">Lone star tick</name>
    <dbReference type="NCBI Taxonomy" id="6943"/>
    <lineage>
        <taxon>Eukaryota</taxon>
        <taxon>Metazoa</taxon>
        <taxon>Ecdysozoa</taxon>
        <taxon>Arthropoda</taxon>
        <taxon>Chelicerata</taxon>
        <taxon>Arachnida</taxon>
        <taxon>Acari</taxon>
        <taxon>Parasitiformes</taxon>
        <taxon>Ixodida</taxon>
        <taxon>Ixodoidea</taxon>
        <taxon>Ixodidae</taxon>
        <taxon>Amblyomminae</taxon>
        <taxon>Amblyomma</taxon>
    </lineage>
</organism>
<reference evidence="2 3" key="1">
    <citation type="journal article" date="2023" name="Arcadia Sci">
        <title>De novo assembly of a long-read Amblyomma americanum tick genome.</title>
        <authorList>
            <person name="Chou S."/>
            <person name="Poskanzer K.E."/>
            <person name="Rollins M."/>
            <person name="Thuy-Boun P.S."/>
        </authorList>
    </citation>
    <scope>NUCLEOTIDE SEQUENCE [LARGE SCALE GENOMIC DNA]</scope>
    <source>
        <strain evidence="2">F_SG_1</strain>
        <tissue evidence="2">Salivary glands</tissue>
    </source>
</reference>
<dbReference type="AlphaFoldDB" id="A0AAQ4ELH3"/>
<dbReference type="Proteomes" id="UP001321473">
    <property type="component" value="Unassembled WGS sequence"/>
</dbReference>
<dbReference type="PANTHER" id="PTHR11733:SF241">
    <property type="entry name" value="GH26575P-RELATED"/>
    <property type="match status" value="1"/>
</dbReference>
<dbReference type="SUPFAM" id="SSF55486">
    <property type="entry name" value="Metalloproteases ('zincins'), catalytic domain"/>
    <property type="match status" value="2"/>
</dbReference>
<evidence type="ECO:0000259" key="1">
    <source>
        <dbReference type="Pfam" id="PF01431"/>
    </source>
</evidence>
<dbReference type="GO" id="GO:0005886">
    <property type="term" value="C:plasma membrane"/>
    <property type="evidence" value="ECO:0007669"/>
    <property type="project" value="TreeGrafter"/>
</dbReference>
<protein>
    <recommendedName>
        <fullName evidence="1">Peptidase M13 C-terminal domain-containing protein</fullName>
    </recommendedName>
</protein>
<comment type="caution">
    <text evidence="2">The sequence shown here is derived from an EMBL/GenBank/DDBJ whole genome shotgun (WGS) entry which is preliminary data.</text>
</comment>
<dbReference type="Gene3D" id="1.10.1380.10">
    <property type="entry name" value="Neutral endopeptidase , domain2"/>
    <property type="match status" value="2"/>
</dbReference>
<evidence type="ECO:0000313" key="3">
    <source>
        <dbReference type="Proteomes" id="UP001321473"/>
    </source>
</evidence>
<dbReference type="PANTHER" id="PTHR11733">
    <property type="entry name" value="ZINC METALLOPROTEASE FAMILY M13 NEPRILYSIN-RELATED"/>
    <property type="match status" value="1"/>
</dbReference>
<gene>
    <name evidence="2" type="ORF">V5799_031218</name>
</gene>
<dbReference type="InterPro" id="IPR018497">
    <property type="entry name" value="Peptidase_M13_C"/>
</dbReference>